<feature type="domain" description="Ionotropic glutamate receptor C-terminal" evidence="18">
    <location>
        <begin position="401"/>
        <end position="770"/>
    </location>
</feature>
<dbReference type="SUPFAM" id="SSF53850">
    <property type="entry name" value="Periplasmic binding protein-like II"/>
    <property type="match status" value="1"/>
</dbReference>
<evidence type="ECO:0000256" key="9">
    <source>
        <dbReference type="ARBA" id="ARBA00023136"/>
    </source>
</evidence>
<dbReference type="GeneID" id="107064676"/>
<dbReference type="InterPro" id="IPR001828">
    <property type="entry name" value="ANF_lig-bd_rcpt"/>
</dbReference>
<evidence type="ECO:0000259" key="18">
    <source>
        <dbReference type="SMART" id="SM00079"/>
    </source>
</evidence>
<evidence type="ECO:0000256" key="5">
    <source>
        <dbReference type="ARBA" id="ARBA00022692"/>
    </source>
</evidence>
<sequence length="870" mass="98746">MLLICVILFLLPCIQGFPRRVPIGVLFDGDEMIERAFHLSIKNVNRNARISNDIKALTLRSEQIDTDTFDAAEKTCKLLEMGVAGLFGPKDKSASYFVQSMCDAMDLPYITTRWDPEQTRGNAINLYPHPEVLSMVYYNIIKDFNWKEYVILYDNTESLLRLQRVLELQEIVGYEIRIYHLGNGPNYRDILRTVKMSGVINIVIDCSYETLPVVLEQAQQVGLMLQKYNIIVTNLDLQTLDLEPYQYSGVNVTGVRMINPEDPYLLDIFNTPYLDWNLTNPMQLTVDAALAFDAVQIFARGMALLEDSVNGNFKKLACNESDNWEFGNSLSNFIRAENMHGLSGPVKFDTSGYRSDFKLEIVSLNIEGLNKVGDWYSTNSIRWVQKSGLPANEIKVLQDKHFIVLISLTYPYGMYKESPDLRTGNDRYEGFAVDIIDEMSKQLGFNYTFEVQEDNVYGSLQKTTGEWNGMIRKIRDGKADLAITDLTITSERESAVDFTTPFMNLGISVLYRQPTQAPPSWTSFLLPFSYEVWGCIFGAWIVVSLVLYINGRMSAAEWTNPYPCITEPEELETPYTMVDTPFFTIATLLNGASDFAPGGISTRAIGTTWWCFNLIINATYTANLAAALSTSPTVWPFTKADELPYQKEIKYGAKRDGSTISFFKTATYEPYKLMYDYMMEHASEVLTDNNEEGLKKVQQENYAFFMESTSIEYFTQRNCNVTKVGGLLDQKGYGIAMKKDIYYRNQLSGAILKLKESGIITELQDKWWRQKRGGDKCSEKPPAIANPLNYEDVSGVFIALGSGLAVSWIGTLWSFIWNIRNVSVTENVPFKEEFMSELKFLLKCGGTKIVTRRKKSSTTSTEDDTKKPSS</sequence>
<evidence type="ECO:0000256" key="14">
    <source>
        <dbReference type="ARBA" id="ARBA00023303"/>
    </source>
</evidence>
<keyword evidence="13" id="KW-1071">Ligand-gated ion channel</keyword>
<evidence type="ECO:0000256" key="16">
    <source>
        <dbReference type="SAM" id="Phobius"/>
    </source>
</evidence>
<protein>
    <submittedName>
        <fullName evidence="21">Glutamate receptor ionotropic, kainate 2-like</fullName>
    </submittedName>
</protein>
<dbReference type="SMART" id="SM00918">
    <property type="entry name" value="Lig_chan-Glu_bd"/>
    <property type="match status" value="1"/>
</dbReference>
<evidence type="ECO:0000256" key="10">
    <source>
        <dbReference type="ARBA" id="ARBA00023170"/>
    </source>
</evidence>
<evidence type="ECO:0000256" key="1">
    <source>
        <dbReference type="ARBA" id="ARBA00004651"/>
    </source>
</evidence>
<gene>
    <name evidence="21" type="primary">LOC107064676</name>
</gene>
<evidence type="ECO:0000256" key="3">
    <source>
        <dbReference type="ARBA" id="ARBA00022448"/>
    </source>
</evidence>
<keyword evidence="3" id="KW-0813">Transport</keyword>
<evidence type="ECO:0000256" key="13">
    <source>
        <dbReference type="ARBA" id="ARBA00023286"/>
    </source>
</evidence>
<evidence type="ECO:0000256" key="8">
    <source>
        <dbReference type="ARBA" id="ARBA00023065"/>
    </source>
</evidence>
<evidence type="ECO:0000256" key="2">
    <source>
        <dbReference type="ARBA" id="ARBA00008685"/>
    </source>
</evidence>
<dbReference type="Gene3D" id="3.40.50.2300">
    <property type="match status" value="2"/>
</dbReference>
<comment type="subcellular location">
    <subcellularLocation>
        <location evidence="1">Cell membrane</location>
        <topology evidence="1">Multi-pass membrane protein</topology>
    </subcellularLocation>
    <subcellularLocation>
        <location evidence="15">Postsynaptic cell membrane</location>
    </subcellularLocation>
</comment>
<dbReference type="SUPFAM" id="SSF53822">
    <property type="entry name" value="Periplasmic binding protein-like I"/>
    <property type="match status" value="1"/>
</dbReference>
<comment type="similarity">
    <text evidence="2">Belongs to the glutamate-gated ion channel (TC 1.A.10.1) family.</text>
</comment>
<evidence type="ECO:0000256" key="6">
    <source>
        <dbReference type="ARBA" id="ARBA00022989"/>
    </source>
</evidence>
<keyword evidence="7" id="KW-0770">Synapse</keyword>
<keyword evidence="5 16" id="KW-0812">Transmembrane</keyword>
<evidence type="ECO:0000256" key="15">
    <source>
        <dbReference type="ARBA" id="ARBA00034100"/>
    </source>
</evidence>
<keyword evidence="10" id="KW-0675">Receptor</keyword>
<evidence type="ECO:0000256" key="17">
    <source>
        <dbReference type="SAM" id="SignalP"/>
    </source>
</evidence>
<dbReference type="Pfam" id="PF00060">
    <property type="entry name" value="Lig_chan"/>
    <property type="match status" value="1"/>
</dbReference>
<dbReference type="InterPro" id="IPR028082">
    <property type="entry name" value="Peripla_BP_I"/>
</dbReference>
<reference evidence="21" key="1">
    <citation type="submission" date="2025-08" db="UniProtKB">
        <authorList>
            <consortium name="RefSeq"/>
        </authorList>
    </citation>
    <scope>IDENTIFICATION</scope>
    <source>
        <tissue evidence="21">Whole body</tissue>
    </source>
</reference>
<dbReference type="CDD" id="cd06382">
    <property type="entry name" value="PBP1_iGluR_Kainate"/>
    <property type="match status" value="1"/>
</dbReference>
<evidence type="ECO:0000259" key="19">
    <source>
        <dbReference type="SMART" id="SM00918"/>
    </source>
</evidence>
<organism evidence="20 21">
    <name type="scientific">Polistes dominula</name>
    <name type="common">European paper wasp</name>
    <name type="synonym">Vespa dominula</name>
    <dbReference type="NCBI Taxonomy" id="743375"/>
    <lineage>
        <taxon>Eukaryota</taxon>
        <taxon>Metazoa</taxon>
        <taxon>Ecdysozoa</taxon>
        <taxon>Arthropoda</taxon>
        <taxon>Hexapoda</taxon>
        <taxon>Insecta</taxon>
        <taxon>Pterygota</taxon>
        <taxon>Neoptera</taxon>
        <taxon>Endopterygota</taxon>
        <taxon>Hymenoptera</taxon>
        <taxon>Apocrita</taxon>
        <taxon>Aculeata</taxon>
        <taxon>Vespoidea</taxon>
        <taxon>Vespidae</taxon>
        <taxon>Polistinae</taxon>
        <taxon>Polistini</taxon>
        <taxon>Polistes</taxon>
    </lineage>
</organism>
<evidence type="ECO:0000256" key="4">
    <source>
        <dbReference type="ARBA" id="ARBA00022475"/>
    </source>
</evidence>
<keyword evidence="8" id="KW-0406">Ion transport</keyword>
<dbReference type="InterPro" id="IPR015683">
    <property type="entry name" value="Ionotropic_Glu_rcpt"/>
</dbReference>
<dbReference type="Gene3D" id="1.10.287.70">
    <property type="match status" value="1"/>
</dbReference>
<name>A0ABM1HYU7_POLDO</name>
<dbReference type="PANTHER" id="PTHR18966">
    <property type="entry name" value="IONOTROPIC GLUTAMATE RECEPTOR"/>
    <property type="match status" value="1"/>
</dbReference>
<dbReference type="Pfam" id="PF01094">
    <property type="entry name" value="ANF_receptor"/>
    <property type="match status" value="1"/>
</dbReference>
<evidence type="ECO:0000313" key="20">
    <source>
        <dbReference type="Proteomes" id="UP000694924"/>
    </source>
</evidence>
<keyword evidence="20" id="KW-1185">Reference proteome</keyword>
<keyword evidence="11" id="KW-0325">Glycoprotein</keyword>
<dbReference type="InterPro" id="IPR001508">
    <property type="entry name" value="Iono_Glu_rcpt_met"/>
</dbReference>
<proteinExistence type="inferred from homology"/>
<keyword evidence="14" id="KW-0407">Ion channel</keyword>
<feature type="chain" id="PRO_5045589251" evidence="17">
    <location>
        <begin position="17"/>
        <end position="870"/>
    </location>
</feature>
<feature type="domain" description="Ionotropic glutamate receptor L-glutamate and glycine-binding" evidence="19">
    <location>
        <begin position="411"/>
        <end position="476"/>
    </location>
</feature>
<evidence type="ECO:0000256" key="11">
    <source>
        <dbReference type="ARBA" id="ARBA00023180"/>
    </source>
</evidence>
<dbReference type="Pfam" id="PF10613">
    <property type="entry name" value="Lig_chan-Glu_bd"/>
    <property type="match status" value="1"/>
</dbReference>
<feature type="signal peptide" evidence="17">
    <location>
        <begin position="1"/>
        <end position="16"/>
    </location>
</feature>
<evidence type="ECO:0000256" key="7">
    <source>
        <dbReference type="ARBA" id="ARBA00023018"/>
    </source>
</evidence>
<feature type="transmembrane region" description="Helical" evidence="16">
    <location>
        <begin position="796"/>
        <end position="817"/>
    </location>
</feature>
<accession>A0ABM1HYU7</accession>
<dbReference type="PRINTS" id="PR00177">
    <property type="entry name" value="NMDARECEPTOR"/>
</dbReference>
<evidence type="ECO:0000256" key="12">
    <source>
        <dbReference type="ARBA" id="ARBA00023257"/>
    </source>
</evidence>
<evidence type="ECO:0000313" key="21">
    <source>
        <dbReference type="RefSeq" id="XP_015173134.1"/>
    </source>
</evidence>
<keyword evidence="6 16" id="KW-1133">Transmembrane helix</keyword>
<dbReference type="SMART" id="SM00079">
    <property type="entry name" value="PBPe"/>
    <property type="match status" value="1"/>
</dbReference>
<keyword evidence="17" id="KW-0732">Signal</keyword>
<dbReference type="InterPro" id="IPR019594">
    <property type="entry name" value="Glu/Gly-bd"/>
</dbReference>
<keyword evidence="9 16" id="KW-0472">Membrane</keyword>
<dbReference type="InterPro" id="IPR001320">
    <property type="entry name" value="Iontro_rcpt_C"/>
</dbReference>
<keyword evidence="4" id="KW-1003">Cell membrane</keyword>
<keyword evidence="12" id="KW-0628">Postsynaptic cell membrane</keyword>
<dbReference type="Proteomes" id="UP000694924">
    <property type="component" value="Unplaced"/>
</dbReference>
<dbReference type="Gene3D" id="3.40.190.10">
    <property type="entry name" value="Periplasmic binding protein-like II"/>
    <property type="match status" value="2"/>
</dbReference>
<dbReference type="RefSeq" id="XP_015173134.1">
    <property type="nucleotide sequence ID" value="XM_015317648.1"/>
</dbReference>
<dbReference type="CDD" id="cd13714">
    <property type="entry name" value="PBP2_iGluR_Kainate"/>
    <property type="match status" value="1"/>
</dbReference>